<comment type="caution">
    <text evidence="5">The sequence shown here is derived from an EMBL/GenBank/DDBJ whole genome shotgun (WGS) entry which is preliminary data.</text>
</comment>
<dbReference type="PANTHER" id="PTHR45766:SF6">
    <property type="entry name" value="SWI_SNF-RELATED MATRIX-ASSOCIATED ACTIN-DEPENDENT REGULATOR OF CHROMATIN SUBFAMILY A-LIKE PROTEIN 1"/>
    <property type="match status" value="1"/>
</dbReference>
<feature type="compositionally biased region" description="Basic and acidic residues" evidence="2">
    <location>
        <begin position="875"/>
        <end position="888"/>
    </location>
</feature>
<reference evidence="5 6" key="1">
    <citation type="submission" date="2017-01" db="EMBL/GenBank/DDBJ databases">
        <authorList>
            <person name="Abreu V.A."/>
            <person name="Popin R.V."/>
            <person name="Rigonato J."/>
            <person name="Andreote A.P."/>
            <person name="Schaker P.C."/>
            <person name="Hoff-Risseti C."/>
            <person name="Alvarenga D.O."/>
            <person name="Varani A.M."/>
            <person name="Fiore M.F."/>
        </authorList>
    </citation>
    <scope>NUCLEOTIDE SEQUENCE [LARGE SCALE GENOMIC DNA]</scope>
    <source>
        <strain evidence="5 6">CENA302</strain>
    </source>
</reference>
<evidence type="ECO:0000259" key="3">
    <source>
        <dbReference type="PROSITE" id="PS51192"/>
    </source>
</evidence>
<feature type="domain" description="Helicase ATP-binding" evidence="3">
    <location>
        <begin position="508"/>
        <end position="662"/>
    </location>
</feature>
<protein>
    <submittedName>
        <fullName evidence="5">Helicase</fullName>
    </submittedName>
</protein>
<dbReference type="InterPro" id="IPR001650">
    <property type="entry name" value="Helicase_C-like"/>
</dbReference>
<dbReference type="SMART" id="SM00487">
    <property type="entry name" value="DEXDc"/>
    <property type="match status" value="1"/>
</dbReference>
<gene>
    <name evidence="5" type="ORF">CENA302_13825</name>
</gene>
<dbReference type="Pfam" id="PF00271">
    <property type="entry name" value="Helicase_C"/>
    <property type="match status" value="1"/>
</dbReference>
<dbReference type="CDD" id="cd18793">
    <property type="entry name" value="SF2_C_SNF"/>
    <property type="match status" value="1"/>
</dbReference>
<evidence type="ECO:0000259" key="4">
    <source>
        <dbReference type="PROSITE" id="PS51194"/>
    </source>
</evidence>
<dbReference type="Gene3D" id="3.40.50.300">
    <property type="entry name" value="P-loop containing nucleotide triphosphate hydrolases"/>
    <property type="match status" value="1"/>
</dbReference>
<dbReference type="InterPro" id="IPR038718">
    <property type="entry name" value="SNF2-like_sf"/>
</dbReference>
<evidence type="ECO:0000313" key="6">
    <source>
        <dbReference type="Proteomes" id="UP000190056"/>
    </source>
</evidence>
<keyword evidence="5" id="KW-0547">Nucleotide-binding</keyword>
<evidence type="ECO:0000256" key="1">
    <source>
        <dbReference type="ARBA" id="ARBA00022801"/>
    </source>
</evidence>
<dbReference type="PROSITE" id="PS51194">
    <property type="entry name" value="HELICASE_CTER"/>
    <property type="match status" value="1"/>
</dbReference>
<feature type="compositionally biased region" description="Acidic residues" evidence="2">
    <location>
        <begin position="844"/>
        <end position="863"/>
    </location>
</feature>
<name>A0A9Q5W7R6_9CYAN</name>
<proteinExistence type="predicted"/>
<organism evidence="5 6">
    <name type="scientific">Cylindrospermopsis raciborskii CENA302</name>
    <dbReference type="NCBI Taxonomy" id="1170768"/>
    <lineage>
        <taxon>Bacteria</taxon>
        <taxon>Bacillati</taxon>
        <taxon>Cyanobacteriota</taxon>
        <taxon>Cyanophyceae</taxon>
        <taxon>Nostocales</taxon>
        <taxon>Aphanizomenonaceae</taxon>
        <taxon>Cylindrospermopsis</taxon>
    </lineage>
</organism>
<dbReference type="InterPro" id="IPR027417">
    <property type="entry name" value="P-loop_NTPase"/>
</dbReference>
<dbReference type="PROSITE" id="PS51192">
    <property type="entry name" value="HELICASE_ATP_BIND_1"/>
    <property type="match status" value="1"/>
</dbReference>
<sequence length="1419" mass="163928">MIENYIQQLIRKQRPYYLIQGTPIKGVNNQYWVVFKHRDSDNLLHKVITFLGSGKKQATHKLFRIDPKTGEVFEYTPIKQDNLPSVSLLRTSKLSIIEQFLQQESVTIEKALLLDTFREIKYAQRRFNLPKELDKYHQFLTEILKCSKIYRRSTAYFDSGILKLYEEPLAAVIQTEGEIRLLMDWQGFTKKSDIQELEKLHNPKYRDEFFQRSLREFLQSLEDKELSNTEILAELVRLEFLKIKLIKMESGKAIYHKKTGIFTDKSGNYIQHDGSDNFTYAAHSRNAESITFLYSWDNLDTKAILDSIDQFDNEWQQEELAFDISLEFLQQVLTERERRSQLKRPIIGSITPDKVPPGQTTPVEITGQNLDQVETIEIVDNDLVKVTIDSQEPERIIGQIAINLDHPPTPLTEFKVKTTGGTYHTTTPKKPPVVSQSLEIPEFSEIKGFKQAVEMILAGDCGTPNDFLYWLAQQKPQQFKVERSDLLDELLNNSTLFEHQKSGAQHCLRVMKSFGVAVCADAVGLGKTRLAATVARLYCQQNTQAKIAIIAAKKLHSNWERELAELGFKPHDYELYNKNLMSRKGGDFQVDFNRYGGPDLVIIDEAHEGIRNYRNRIHQTCLQIQQSDRQSNRKRYFLLLTATPWNNRREDIYNILSLFISRPEGFKDLKFPPEVSQWFQNRQIGVENFTDNTELFRRTYKELFLQRTRQMLTIATPDLNLYAKRVAEWLPVQFEISTEQALDQIFSQFETSLYIPFADPIRYLTSNVEQRSLLANQRRFFLQRAESSMYSLSRTIKNFGDRIRKMQGRLKLISPDADGLKEFLLTHYQLESDKKENLEDCQDDYTPEVWDDDYEEEKEEETEAEKQKTRQKLRRSIETNTDKLRDNPDSAQKIYHRMLADCESDLQQLEQIQTLLIDEFLVDHKKQQVTQKVRELVNNGHKVLLISTFSDTVIDYYLYMTRDSAIAGKGIGMLIGSSHKYYPNNSDKPQKFNPGNVVQYKRSQTTLNRQNIFRLFAPDATCKNSTERPKLQEEIAVLIGSETLSVGQNLQDADYLINIDLPWNPMILEQRIGRIDRPKQHKAEYIYVYYANSESQLLRQASRLKNLHKKLVGELSQQQENKTSLEYNYNISPISDTGTLGASIYGDTLFDSEILPGYVDFIQSLIKARTIEQGNLQEDAYKKQETNQDVYTQNEILYSEEMSELLKKLGDDYQANPIAVGRINEPNLPTGLLALTIKYFGPNGELISQKQRTLFWNNKTGEKDGYGLAIATAIKTPVANNIFSAKYLLSCAESIYNEVVQLKQQLSGEIEQPETLENITITSEKISKIQGRFSKMDSLPNCLNKASVNSTLKKLNSWKETKLVQKLSKDYTDGDKAKLDDEQFAIQLVEDTDKLNLVLEEGIKSTSLEISLAALLLRA</sequence>
<keyword evidence="5" id="KW-0347">Helicase</keyword>
<dbReference type="EMBL" id="MTPU01000055">
    <property type="protein sequence ID" value="OPH08608.1"/>
    <property type="molecule type" value="Genomic_DNA"/>
</dbReference>
<dbReference type="InterPro" id="IPR049730">
    <property type="entry name" value="SNF2/RAD54-like_C"/>
</dbReference>
<dbReference type="SMART" id="SM00490">
    <property type="entry name" value="HELICc"/>
    <property type="match status" value="1"/>
</dbReference>
<feature type="domain" description="Helicase C-terminal" evidence="4">
    <location>
        <begin position="928"/>
        <end position="1123"/>
    </location>
</feature>
<dbReference type="Gene3D" id="3.40.50.10810">
    <property type="entry name" value="Tandem AAA-ATPase domain"/>
    <property type="match status" value="1"/>
</dbReference>
<evidence type="ECO:0000313" key="5">
    <source>
        <dbReference type="EMBL" id="OPH08608.1"/>
    </source>
</evidence>
<keyword evidence="5" id="KW-0067">ATP-binding</keyword>
<accession>A0A9Q5W7R6</accession>
<dbReference type="SUPFAM" id="SSF52540">
    <property type="entry name" value="P-loop containing nucleoside triphosphate hydrolases"/>
    <property type="match status" value="2"/>
</dbReference>
<dbReference type="PANTHER" id="PTHR45766">
    <property type="entry name" value="DNA ANNEALING HELICASE AND ENDONUCLEASE ZRANB3 FAMILY MEMBER"/>
    <property type="match status" value="1"/>
</dbReference>
<dbReference type="GO" id="GO:0004386">
    <property type="term" value="F:helicase activity"/>
    <property type="evidence" value="ECO:0007669"/>
    <property type="project" value="UniProtKB-KW"/>
</dbReference>
<dbReference type="InterPro" id="IPR014001">
    <property type="entry name" value="Helicase_ATP-bd"/>
</dbReference>
<dbReference type="GO" id="GO:0016787">
    <property type="term" value="F:hydrolase activity"/>
    <property type="evidence" value="ECO:0007669"/>
    <property type="project" value="UniProtKB-KW"/>
</dbReference>
<dbReference type="RefSeq" id="WP_071250810.1">
    <property type="nucleotide sequence ID" value="NZ_MTPU01000055.1"/>
</dbReference>
<feature type="region of interest" description="Disordered" evidence="2">
    <location>
        <begin position="844"/>
        <end position="888"/>
    </location>
</feature>
<keyword evidence="1" id="KW-0378">Hydrolase</keyword>
<dbReference type="Proteomes" id="UP000190056">
    <property type="component" value="Unassembled WGS sequence"/>
</dbReference>
<evidence type="ECO:0000256" key="2">
    <source>
        <dbReference type="SAM" id="MobiDB-lite"/>
    </source>
</evidence>
<dbReference type="Gene3D" id="3.30.870.10">
    <property type="entry name" value="Endonuclease Chain A"/>
    <property type="match status" value="1"/>
</dbReference>